<reference evidence="1" key="1">
    <citation type="journal article" date="2019" name="bioRxiv">
        <title>The Genome of the Zebra Mussel, Dreissena polymorpha: A Resource for Invasive Species Research.</title>
        <authorList>
            <person name="McCartney M.A."/>
            <person name="Auch B."/>
            <person name="Kono T."/>
            <person name="Mallez S."/>
            <person name="Zhang Y."/>
            <person name="Obille A."/>
            <person name="Becker A."/>
            <person name="Abrahante J.E."/>
            <person name="Garbe J."/>
            <person name="Badalamenti J.P."/>
            <person name="Herman A."/>
            <person name="Mangelson H."/>
            <person name="Liachko I."/>
            <person name="Sullivan S."/>
            <person name="Sone E.D."/>
            <person name="Koren S."/>
            <person name="Silverstein K.A.T."/>
            <person name="Beckman K.B."/>
            <person name="Gohl D.M."/>
        </authorList>
    </citation>
    <scope>NUCLEOTIDE SEQUENCE</scope>
    <source>
        <strain evidence="1">Duluth1</strain>
        <tissue evidence="1">Whole animal</tissue>
    </source>
</reference>
<proteinExistence type="predicted"/>
<organism evidence="1 2">
    <name type="scientific">Dreissena polymorpha</name>
    <name type="common">Zebra mussel</name>
    <name type="synonym">Mytilus polymorpha</name>
    <dbReference type="NCBI Taxonomy" id="45954"/>
    <lineage>
        <taxon>Eukaryota</taxon>
        <taxon>Metazoa</taxon>
        <taxon>Spiralia</taxon>
        <taxon>Lophotrochozoa</taxon>
        <taxon>Mollusca</taxon>
        <taxon>Bivalvia</taxon>
        <taxon>Autobranchia</taxon>
        <taxon>Heteroconchia</taxon>
        <taxon>Euheterodonta</taxon>
        <taxon>Imparidentia</taxon>
        <taxon>Neoheterodontei</taxon>
        <taxon>Myida</taxon>
        <taxon>Dreissenoidea</taxon>
        <taxon>Dreissenidae</taxon>
        <taxon>Dreissena</taxon>
    </lineage>
</organism>
<keyword evidence="2" id="KW-1185">Reference proteome</keyword>
<reference evidence="1" key="2">
    <citation type="submission" date="2020-11" db="EMBL/GenBank/DDBJ databases">
        <authorList>
            <person name="McCartney M.A."/>
            <person name="Auch B."/>
            <person name="Kono T."/>
            <person name="Mallez S."/>
            <person name="Becker A."/>
            <person name="Gohl D.M."/>
            <person name="Silverstein K.A.T."/>
            <person name="Koren S."/>
            <person name="Bechman K.B."/>
            <person name="Herman A."/>
            <person name="Abrahante J.E."/>
            <person name="Garbe J."/>
        </authorList>
    </citation>
    <scope>NUCLEOTIDE SEQUENCE</scope>
    <source>
        <strain evidence="1">Duluth1</strain>
        <tissue evidence="1">Whole animal</tissue>
    </source>
</reference>
<dbReference type="EMBL" id="JAIWYP010000002">
    <property type="protein sequence ID" value="KAH3861255.1"/>
    <property type="molecule type" value="Genomic_DNA"/>
</dbReference>
<name>A0A9D4RCG5_DREPO</name>
<accession>A0A9D4RCG5</accession>
<dbReference type="Proteomes" id="UP000828390">
    <property type="component" value="Unassembled WGS sequence"/>
</dbReference>
<dbReference type="AlphaFoldDB" id="A0A9D4RCG5"/>
<comment type="caution">
    <text evidence="1">The sequence shown here is derived from an EMBL/GenBank/DDBJ whole genome shotgun (WGS) entry which is preliminary data.</text>
</comment>
<protein>
    <submittedName>
        <fullName evidence="1">Uncharacterized protein</fullName>
    </submittedName>
</protein>
<sequence>MCRHAFTYFDNLQSQKALPYLTSALRKLTDYLSQLIQLDDEKLILENELLFISAEKRIVKDVAGTALKRPRVDVYLTGLTTTAQSPVECDANQVTFKVNDNVLNFRPFNCFNDHCF</sequence>
<evidence type="ECO:0000313" key="1">
    <source>
        <dbReference type="EMBL" id="KAH3861255.1"/>
    </source>
</evidence>
<evidence type="ECO:0000313" key="2">
    <source>
        <dbReference type="Proteomes" id="UP000828390"/>
    </source>
</evidence>
<gene>
    <name evidence="1" type="ORF">DPMN_024182</name>
</gene>